<evidence type="ECO:0000313" key="1">
    <source>
        <dbReference type="EMBL" id="QWG14212.1"/>
    </source>
</evidence>
<proteinExistence type="predicted"/>
<accession>A0A975NFP5</accession>
<evidence type="ECO:0000313" key="2">
    <source>
        <dbReference type="Proteomes" id="UP000680839"/>
    </source>
</evidence>
<sequence length="65" mass="6976">MKHLLEDQSFLAGFVKGYADIAAIAQQAGAFLTAVFENQALTGSLLAKLRQLWPVAPGTGFLRGR</sequence>
<organism evidence="1 2">
    <name type="scientific">Bradyrhizobium sediminis</name>
    <dbReference type="NCBI Taxonomy" id="2840469"/>
    <lineage>
        <taxon>Bacteria</taxon>
        <taxon>Pseudomonadati</taxon>
        <taxon>Pseudomonadota</taxon>
        <taxon>Alphaproteobacteria</taxon>
        <taxon>Hyphomicrobiales</taxon>
        <taxon>Nitrobacteraceae</taxon>
        <taxon>Bradyrhizobium</taxon>
    </lineage>
</organism>
<dbReference type="EMBL" id="CP076134">
    <property type="protein sequence ID" value="QWG14212.1"/>
    <property type="molecule type" value="Genomic_DNA"/>
</dbReference>
<dbReference type="RefSeq" id="WP_215622847.1">
    <property type="nucleotide sequence ID" value="NZ_CP076134.1"/>
</dbReference>
<dbReference type="AlphaFoldDB" id="A0A975NFP5"/>
<gene>
    <name evidence="1" type="ORF">KMZ29_05870</name>
</gene>
<protein>
    <submittedName>
        <fullName evidence="1">Uncharacterized protein</fullName>
    </submittedName>
</protein>
<name>A0A975NFP5_9BRAD</name>
<reference evidence="1" key="1">
    <citation type="submission" date="2021-06" db="EMBL/GenBank/DDBJ databases">
        <title>Bradyrhizobium sp. S2-20-1 Genome sequencing.</title>
        <authorList>
            <person name="Jin L."/>
        </authorList>
    </citation>
    <scope>NUCLEOTIDE SEQUENCE</scope>
    <source>
        <strain evidence="1">S2-20-1</strain>
    </source>
</reference>
<dbReference type="Proteomes" id="UP000680839">
    <property type="component" value="Chromosome"/>
</dbReference>